<feature type="compositionally biased region" description="Basic and acidic residues" evidence="1">
    <location>
        <begin position="82"/>
        <end position="92"/>
    </location>
</feature>
<feature type="compositionally biased region" description="Polar residues" evidence="1">
    <location>
        <begin position="38"/>
        <end position="47"/>
    </location>
</feature>
<proteinExistence type="predicted"/>
<sequence>MLSGIASLFTPRSKPNQPPPPASDASRNALPLPEASQPLVTPIQQEEANSDAEDEGEEEDTPQPKLVDAKNYESPTIAKARRLSDEHARPTTRDGPTPLADGAAPAARDPKSTRANTEKARRSSQTRSTARSTRETWATAVKPANTAAVPGNGVSTPRLNGRKRRREVASGPPAEKPKRRRRKSAQGPLQDAAAIDDELPPYEASATVDGLYHYSTHVDPSTPSITPWRQLPRTRHVEQDGNTYHERDAVHIEVGDGENMEEEAMGLILEIRGELALVAWYYTPDDAKARKRPTAWAKNGKTHIISSHVDVISVEAFYDPPLSARQRSHLVEDKVLNLADPNGRTPRLTDHIKACVLAWALR</sequence>
<accession>A0A6A5ZJE8</accession>
<gene>
    <name evidence="2" type="ORF">BDV96DRAFT_642291</name>
</gene>
<evidence type="ECO:0000256" key="1">
    <source>
        <dbReference type="SAM" id="MobiDB-lite"/>
    </source>
</evidence>
<dbReference type="EMBL" id="ML977315">
    <property type="protein sequence ID" value="KAF2119256.1"/>
    <property type="molecule type" value="Genomic_DNA"/>
</dbReference>
<feature type="region of interest" description="Disordered" evidence="1">
    <location>
        <begin position="1"/>
        <end position="199"/>
    </location>
</feature>
<evidence type="ECO:0000313" key="2">
    <source>
        <dbReference type="EMBL" id="KAF2119256.1"/>
    </source>
</evidence>
<evidence type="ECO:0008006" key="4">
    <source>
        <dbReference type="Google" id="ProtNLM"/>
    </source>
</evidence>
<feature type="compositionally biased region" description="Acidic residues" evidence="1">
    <location>
        <begin position="48"/>
        <end position="61"/>
    </location>
</feature>
<feature type="compositionally biased region" description="Low complexity" evidence="1">
    <location>
        <begin position="123"/>
        <end position="140"/>
    </location>
</feature>
<evidence type="ECO:0000313" key="3">
    <source>
        <dbReference type="Proteomes" id="UP000799770"/>
    </source>
</evidence>
<organism evidence="2 3">
    <name type="scientific">Lophiotrema nucula</name>
    <dbReference type="NCBI Taxonomy" id="690887"/>
    <lineage>
        <taxon>Eukaryota</taxon>
        <taxon>Fungi</taxon>
        <taxon>Dikarya</taxon>
        <taxon>Ascomycota</taxon>
        <taxon>Pezizomycotina</taxon>
        <taxon>Dothideomycetes</taxon>
        <taxon>Pleosporomycetidae</taxon>
        <taxon>Pleosporales</taxon>
        <taxon>Lophiotremataceae</taxon>
        <taxon>Lophiotrema</taxon>
    </lineage>
</organism>
<keyword evidence="3" id="KW-1185">Reference proteome</keyword>
<dbReference type="Proteomes" id="UP000799770">
    <property type="component" value="Unassembled WGS sequence"/>
</dbReference>
<reference evidence="2" key="1">
    <citation type="journal article" date="2020" name="Stud. Mycol.">
        <title>101 Dothideomycetes genomes: a test case for predicting lifestyles and emergence of pathogens.</title>
        <authorList>
            <person name="Haridas S."/>
            <person name="Albert R."/>
            <person name="Binder M."/>
            <person name="Bloem J."/>
            <person name="Labutti K."/>
            <person name="Salamov A."/>
            <person name="Andreopoulos B."/>
            <person name="Baker S."/>
            <person name="Barry K."/>
            <person name="Bills G."/>
            <person name="Bluhm B."/>
            <person name="Cannon C."/>
            <person name="Castanera R."/>
            <person name="Culley D."/>
            <person name="Daum C."/>
            <person name="Ezra D."/>
            <person name="Gonzalez J."/>
            <person name="Henrissat B."/>
            <person name="Kuo A."/>
            <person name="Liang C."/>
            <person name="Lipzen A."/>
            <person name="Lutzoni F."/>
            <person name="Magnuson J."/>
            <person name="Mondo S."/>
            <person name="Nolan M."/>
            <person name="Ohm R."/>
            <person name="Pangilinan J."/>
            <person name="Park H.-J."/>
            <person name="Ramirez L."/>
            <person name="Alfaro M."/>
            <person name="Sun H."/>
            <person name="Tritt A."/>
            <person name="Yoshinaga Y."/>
            <person name="Zwiers L.-H."/>
            <person name="Turgeon B."/>
            <person name="Goodwin S."/>
            <person name="Spatafora J."/>
            <person name="Crous P."/>
            <person name="Grigoriev I."/>
        </authorList>
    </citation>
    <scope>NUCLEOTIDE SEQUENCE</scope>
    <source>
        <strain evidence="2">CBS 627.86</strain>
    </source>
</reference>
<dbReference type="AlphaFoldDB" id="A0A6A5ZJE8"/>
<name>A0A6A5ZJE8_9PLEO</name>
<protein>
    <recommendedName>
        <fullName evidence="4">BAH domain-containing protein</fullName>
    </recommendedName>
</protein>
<feature type="compositionally biased region" description="Basic and acidic residues" evidence="1">
    <location>
        <begin position="108"/>
        <end position="121"/>
    </location>
</feature>